<dbReference type="RefSeq" id="XP_002173531.1">
    <property type="nucleotide sequence ID" value="XM_002173495.2"/>
</dbReference>
<dbReference type="InterPro" id="IPR027815">
    <property type="entry name" value="CSC1/OSCA1-like_cyt"/>
</dbReference>
<protein>
    <submittedName>
        <fullName evidence="12">DUF221 family protein</fullName>
    </submittedName>
</protein>
<dbReference type="GO" id="GO:0005886">
    <property type="term" value="C:plasma membrane"/>
    <property type="evidence" value="ECO:0000318"/>
    <property type="project" value="GO_Central"/>
</dbReference>
<feature type="transmembrane region" description="Helical" evidence="8">
    <location>
        <begin position="675"/>
        <end position="696"/>
    </location>
</feature>
<evidence type="ECO:0000256" key="5">
    <source>
        <dbReference type="ARBA" id="ARBA00022989"/>
    </source>
</evidence>
<evidence type="ECO:0000256" key="8">
    <source>
        <dbReference type="SAM" id="Phobius"/>
    </source>
</evidence>
<feature type="transmembrane region" description="Helical" evidence="8">
    <location>
        <begin position="477"/>
        <end position="502"/>
    </location>
</feature>
<feature type="domain" description="CSC1/OSCA1-like cytosolic" evidence="11">
    <location>
        <begin position="206"/>
        <end position="368"/>
    </location>
</feature>
<evidence type="ECO:0000259" key="10">
    <source>
        <dbReference type="Pfam" id="PF13967"/>
    </source>
</evidence>
<gene>
    <name evidence="13" type="primary">rsn1</name>
    <name evidence="12" type="ORF">SJAG_02322</name>
</gene>
<evidence type="ECO:0000256" key="4">
    <source>
        <dbReference type="ARBA" id="ARBA00022692"/>
    </source>
</evidence>
<evidence type="ECO:0000259" key="11">
    <source>
        <dbReference type="Pfam" id="PF14703"/>
    </source>
</evidence>
<dbReference type="GO" id="GO:0005227">
    <property type="term" value="F:calcium-activated cation channel activity"/>
    <property type="evidence" value="ECO:0000318"/>
    <property type="project" value="GO_Central"/>
</dbReference>
<feature type="domain" description="CSC1/OSCA1-like N-terminal transmembrane" evidence="10">
    <location>
        <begin position="31"/>
        <end position="182"/>
    </location>
</feature>
<keyword evidence="3" id="KW-0813">Transport</keyword>
<keyword evidence="14" id="KW-1185">Reference proteome</keyword>
<dbReference type="Pfam" id="PF02714">
    <property type="entry name" value="RSN1_7TM"/>
    <property type="match status" value="1"/>
</dbReference>
<dbReference type="Pfam" id="PF14703">
    <property type="entry name" value="PHM7_cyt"/>
    <property type="match status" value="1"/>
</dbReference>
<comment type="similarity">
    <text evidence="2">Belongs to the CSC1 (TC 1.A.17) family.</text>
</comment>
<dbReference type="STRING" id="402676.B6K257"/>
<evidence type="ECO:0000256" key="2">
    <source>
        <dbReference type="ARBA" id="ARBA00007779"/>
    </source>
</evidence>
<feature type="compositionally biased region" description="Polar residues" evidence="7">
    <location>
        <begin position="878"/>
        <end position="890"/>
    </location>
</feature>
<keyword evidence="4 8" id="KW-0812">Transmembrane</keyword>
<name>B6K257_SCHJY</name>
<feature type="transmembrane region" description="Helical" evidence="8">
    <location>
        <begin position="522"/>
        <end position="542"/>
    </location>
</feature>
<dbReference type="JaponicusDB" id="SJAG_02322">
    <property type="gene designation" value="rsn1"/>
</dbReference>
<dbReference type="GeneID" id="7049068"/>
<dbReference type="InterPro" id="IPR045122">
    <property type="entry name" value="Csc1-like"/>
</dbReference>
<feature type="transmembrane region" description="Helical" evidence="8">
    <location>
        <begin position="593"/>
        <end position="623"/>
    </location>
</feature>
<feature type="transmembrane region" description="Helical" evidence="8">
    <location>
        <begin position="161"/>
        <end position="184"/>
    </location>
</feature>
<keyword evidence="6 8" id="KW-0472">Membrane</keyword>
<proteinExistence type="inferred from homology"/>
<evidence type="ECO:0000313" key="12">
    <source>
        <dbReference type="EMBL" id="EEB07238.1"/>
    </source>
</evidence>
<evidence type="ECO:0000256" key="7">
    <source>
        <dbReference type="SAM" id="MobiDB-lite"/>
    </source>
</evidence>
<sequence length="901" mass="102690">MSLVKRTSFVDQVIQYIETNNGQGNFDRDSILVSLGYAAILSFCMIAAFSILRPGFRNVYAPRLNKKRQDPAIPHIGNKPWDWIKPLYDVRVEETLDSIGPDATIHLLFSRMCRDLFFFLSIFGCSILIPLNVIATNRSTSAVDNTNAYARVSIQNVKGHWMWGHVVTTYLVNIISIWIISRYYRIVTQVRQRYFRSKTYHDTIYARSILVADLPVAFRSNTGLIALSDRFRDPQTPLYVHICHAVKKIPDMLEKHTALVRSLESVLSKYFKNPDKIPEKRPVYKKKKFFLFTKEKHDAINYYTEKIETVELKLNIARASVRENEYEMYGFITYASPFIAHELARKNKKVKGIICLPAPMPEDIIWKNLATPWSTRFLNRCIGFLIYSVVLVVWIFQTALIATFVANFHNIGSLWPWFGRQLQKNSGFWSLVQGVLGPILTALTFMFLEFLMRYLAVWQGSFTQSARERNVLHKLHVIFTVDNFIIYTLFTVIFQIVLLVFATAAKEGSLSKGLDTLKGYDFVGKIVSSVVQVASFWIMYIAHATSGYVMDMALLPNLVIRLLKSKFLSPTPREFFEWMSPDPQNYAIRLNQLLFYFTIAISYASINPLVLPFAFVLFCANYFSQKYLMLYACETPTESGGAFWRPLVNRALVALELSNVIMFLCVWANGGHLRAYFVIPSLALVLIFKAWCRIVYDPNASYLSLRDEESVLDNKMSEASKEMADIEFGHPALYKPLDVPIVREDAKKLLPVVYNGRIEKDSDSVSISAKSTDDDSFMRPSIDRPPMDEKRLSEFVQRVKYVNVEDINDIPMDSNRNSLTLSKSGKDDVQSIILEAYASGDNDDRNEAAAAAADDGSMSTVSIQSALPPQGSLRAPPTNESETSRSSLLQYAQDPPMVLQK</sequence>
<dbReference type="AlphaFoldDB" id="B6K257"/>
<evidence type="ECO:0000313" key="14">
    <source>
        <dbReference type="Proteomes" id="UP000001744"/>
    </source>
</evidence>
<dbReference type="PANTHER" id="PTHR13018">
    <property type="entry name" value="PROBABLE MEMBRANE PROTEIN DUF221-RELATED"/>
    <property type="match status" value="1"/>
</dbReference>
<feature type="compositionally biased region" description="Polar residues" evidence="7">
    <location>
        <begin position="857"/>
        <end position="867"/>
    </location>
</feature>
<evidence type="ECO:0000256" key="1">
    <source>
        <dbReference type="ARBA" id="ARBA00004141"/>
    </source>
</evidence>
<dbReference type="EMBL" id="KE651166">
    <property type="protein sequence ID" value="EEB07238.1"/>
    <property type="molecule type" value="Genomic_DNA"/>
</dbReference>
<dbReference type="Proteomes" id="UP000001744">
    <property type="component" value="Unassembled WGS sequence"/>
</dbReference>
<dbReference type="OMA" id="VVCAWAF"/>
<dbReference type="InterPro" id="IPR032880">
    <property type="entry name" value="CSC1/OSCA1-like_N"/>
</dbReference>
<evidence type="ECO:0000313" key="13">
    <source>
        <dbReference type="JaponicusDB" id="SJAG_02322"/>
    </source>
</evidence>
<evidence type="ECO:0000256" key="3">
    <source>
        <dbReference type="ARBA" id="ARBA00022448"/>
    </source>
</evidence>
<dbReference type="InterPro" id="IPR003864">
    <property type="entry name" value="CSC1/OSCA1-like_7TM"/>
</dbReference>
<reference evidence="12 14" key="1">
    <citation type="journal article" date="2011" name="Science">
        <title>Comparative functional genomics of the fission yeasts.</title>
        <authorList>
            <person name="Rhind N."/>
            <person name="Chen Z."/>
            <person name="Yassour M."/>
            <person name="Thompson D.A."/>
            <person name="Haas B.J."/>
            <person name="Habib N."/>
            <person name="Wapinski I."/>
            <person name="Roy S."/>
            <person name="Lin M.F."/>
            <person name="Heiman D.I."/>
            <person name="Young S.K."/>
            <person name="Furuya K."/>
            <person name="Guo Y."/>
            <person name="Pidoux A."/>
            <person name="Chen H.M."/>
            <person name="Robbertse B."/>
            <person name="Goldberg J.M."/>
            <person name="Aoki K."/>
            <person name="Bayne E.H."/>
            <person name="Berlin A.M."/>
            <person name="Desjardins C.A."/>
            <person name="Dobbs E."/>
            <person name="Dukaj L."/>
            <person name="Fan L."/>
            <person name="FitzGerald M.G."/>
            <person name="French C."/>
            <person name="Gujja S."/>
            <person name="Hansen K."/>
            <person name="Keifenheim D."/>
            <person name="Levin J.Z."/>
            <person name="Mosher R.A."/>
            <person name="Mueller C.A."/>
            <person name="Pfiffner J."/>
            <person name="Priest M."/>
            <person name="Russ C."/>
            <person name="Smialowska A."/>
            <person name="Swoboda P."/>
            <person name="Sykes S.M."/>
            <person name="Vaughn M."/>
            <person name="Vengrova S."/>
            <person name="Yoder R."/>
            <person name="Zeng Q."/>
            <person name="Allshire R."/>
            <person name="Baulcombe D."/>
            <person name="Birren B.W."/>
            <person name="Brown W."/>
            <person name="Ekwall K."/>
            <person name="Kellis M."/>
            <person name="Leatherwood J."/>
            <person name="Levin H."/>
            <person name="Margalit H."/>
            <person name="Martienssen R."/>
            <person name="Nieduszynski C.A."/>
            <person name="Spatafora J.W."/>
            <person name="Friedman N."/>
            <person name="Dalgaard J.Z."/>
            <person name="Baumann P."/>
            <person name="Niki H."/>
            <person name="Regev A."/>
            <person name="Nusbaum C."/>
        </authorList>
    </citation>
    <scope>NUCLEOTIDE SEQUENCE [LARGE SCALE GENOMIC DNA]</scope>
    <source>
        <strain evidence="14">yFS275 / FY16936</strain>
    </source>
</reference>
<dbReference type="VEuPathDB" id="FungiDB:SJAG_02322"/>
<comment type="subcellular location">
    <subcellularLocation>
        <location evidence="1">Membrane</location>
        <topology evidence="1">Multi-pass membrane protein</topology>
    </subcellularLocation>
</comment>
<feature type="region of interest" description="Disordered" evidence="7">
    <location>
        <begin position="764"/>
        <end position="787"/>
    </location>
</feature>
<evidence type="ECO:0000259" key="9">
    <source>
        <dbReference type="Pfam" id="PF02714"/>
    </source>
</evidence>
<dbReference type="OrthoDB" id="2150324at2759"/>
<feature type="transmembrane region" description="Helical" evidence="8">
    <location>
        <begin position="384"/>
        <end position="408"/>
    </location>
</feature>
<organism evidence="12 14">
    <name type="scientific">Schizosaccharomyces japonicus (strain yFS275 / FY16936)</name>
    <name type="common">Fission yeast</name>
    <dbReference type="NCBI Taxonomy" id="402676"/>
    <lineage>
        <taxon>Eukaryota</taxon>
        <taxon>Fungi</taxon>
        <taxon>Dikarya</taxon>
        <taxon>Ascomycota</taxon>
        <taxon>Taphrinomycotina</taxon>
        <taxon>Schizosaccharomycetes</taxon>
        <taxon>Schizosaccharomycetales</taxon>
        <taxon>Schizosaccharomycetaceae</taxon>
        <taxon>Schizosaccharomyces</taxon>
    </lineage>
</organism>
<feature type="domain" description="CSC1/OSCA1-like 7TM region" evidence="9">
    <location>
        <begin position="380"/>
        <end position="665"/>
    </location>
</feature>
<dbReference type="PANTHER" id="PTHR13018:SF149">
    <property type="entry name" value="DOMAIN PROTEIN, PUTATIVE (AFU_ORTHOLOGUE AFUA_3G11660)-RELATED"/>
    <property type="match status" value="1"/>
</dbReference>
<feature type="region of interest" description="Disordered" evidence="7">
    <location>
        <begin position="848"/>
        <end position="901"/>
    </location>
</feature>
<accession>B6K257</accession>
<feature type="transmembrane region" description="Helical" evidence="8">
    <location>
        <begin position="31"/>
        <end position="52"/>
    </location>
</feature>
<keyword evidence="5 8" id="KW-1133">Transmembrane helix</keyword>
<dbReference type="Pfam" id="PF13967">
    <property type="entry name" value="RSN1_TM"/>
    <property type="match status" value="1"/>
</dbReference>
<evidence type="ECO:0000256" key="6">
    <source>
        <dbReference type="ARBA" id="ARBA00023136"/>
    </source>
</evidence>
<feature type="transmembrane region" description="Helical" evidence="8">
    <location>
        <begin position="116"/>
        <end position="135"/>
    </location>
</feature>
<feature type="transmembrane region" description="Helical" evidence="8">
    <location>
        <begin position="643"/>
        <end position="668"/>
    </location>
</feature>
<dbReference type="HOGENOM" id="CLU_009187_1_0_1"/>
<feature type="transmembrane region" description="Helical" evidence="8">
    <location>
        <begin position="428"/>
        <end position="456"/>
    </location>
</feature>
<dbReference type="eggNOG" id="KOG1134">
    <property type="taxonomic scope" value="Eukaryota"/>
</dbReference>
<feature type="compositionally biased region" description="Basic and acidic residues" evidence="7">
    <location>
        <begin position="771"/>
        <end position="787"/>
    </location>
</feature>